<protein>
    <submittedName>
        <fullName evidence="2">Uncharacterized protein</fullName>
    </submittedName>
</protein>
<dbReference type="Proteomes" id="UP000000311">
    <property type="component" value="Unassembled WGS sequence"/>
</dbReference>
<organism evidence="3">
    <name type="scientific">Camponotus floridanus</name>
    <name type="common">Florida carpenter ant</name>
    <dbReference type="NCBI Taxonomy" id="104421"/>
    <lineage>
        <taxon>Eukaryota</taxon>
        <taxon>Metazoa</taxon>
        <taxon>Ecdysozoa</taxon>
        <taxon>Arthropoda</taxon>
        <taxon>Hexapoda</taxon>
        <taxon>Insecta</taxon>
        <taxon>Pterygota</taxon>
        <taxon>Neoptera</taxon>
        <taxon>Endopterygota</taxon>
        <taxon>Hymenoptera</taxon>
        <taxon>Apocrita</taxon>
        <taxon>Aculeata</taxon>
        <taxon>Formicoidea</taxon>
        <taxon>Formicidae</taxon>
        <taxon>Formicinae</taxon>
        <taxon>Camponotus</taxon>
    </lineage>
</organism>
<evidence type="ECO:0000256" key="1">
    <source>
        <dbReference type="SAM" id="MobiDB-lite"/>
    </source>
</evidence>
<dbReference type="EMBL" id="GL438749">
    <property type="protein sequence ID" value="EFN68543.1"/>
    <property type="molecule type" value="Genomic_DNA"/>
</dbReference>
<gene>
    <name evidence="2" type="ORF">EAG_07143</name>
</gene>
<feature type="compositionally biased region" description="Basic and acidic residues" evidence="1">
    <location>
        <begin position="63"/>
        <end position="76"/>
    </location>
</feature>
<dbReference type="AlphaFoldDB" id="E2ADC7"/>
<proteinExistence type="predicted"/>
<evidence type="ECO:0000313" key="3">
    <source>
        <dbReference type="Proteomes" id="UP000000311"/>
    </source>
</evidence>
<accession>E2ADC7</accession>
<evidence type="ECO:0000313" key="2">
    <source>
        <dbReference type="EMBL" id="EFN68543.1"/>
    </source>
</evidence>
<reference evidence="2 3" key="1">
    <citation type="journal article" date="2010" name="Science">
        <title>Genomic comparison of the ants Camponotus floridanus and Harpegnathos saltator.</title>
        <authorList>
            <person name="Bonasio R."/>
            <person name="Zhang G."/>
            <person name="Ye C."/>
            <person name="Mutti N.S."/>
            <person name="Fang X."/>
            <person name="Qin N."/>
            <person name="Donahue G."/>
            <person name="Yang P."/>
            <person name="Li Q."/>
            <person name="Li C."/>
            <person name="Zhang P."/>
            <person name="Huang Z."/>
            <person name="Berger S.L."/>
            <person name="Reinberg D."/>
            <person name="Wang J."/>
            <person name="Liebig J."/>
        </authorList>
    </citation>
    <scope>NUCLEOTIDE SEQUENCE [LARGE SCALE GENOMIC DNA]</scope>
    <source>
        <strain evidence="3">C129</strain>
    </source>
</reference>
<sequence>MAGEKGEVGEDEIIKGVIAGSPCDGYRLAFSDVVKWWRRGLSPRTQTTGGGQGERVLRTEMKLLGESESRRSGAGEHRRRREAGVLRGSSRREDRHAELRQRVIADTLHRVARVRERVVRQPNLSRRNWRKSRRNLGEKFKNSPLKISGKVRKKGGVLPGVIP</sequence>
<dbReference type="InParanoid" id="E2ADC7"/>
<name>E2ADC7_CAMFO</name>
<feature type="region of interest" description="Disordered" evidence="1">
    <location>
        <begin position="63"/>
        <end position="97"/>
    </location>
</feature>
<keyword evidence="3" id="KW-1185">Reference proteome</keyword>